<gene>
    <name evidence="1" type="ORF">AB0C36_36715</name>
</gene>
<accession>A0ABV3DTE9</accession>
<reference evidence="1 2" key="1">
    <citation type="submission" date="2024-06" db="EMBL/GenBank/DDBJ databases">
        <title>The Natural Products Discovery Center: Release of the First 8490 Sequenced Strains for Exploring Actinobacteria Biosynthetic Diversity.</title>
        <authorList>
            <person name="Kalkreuter E."/>
            <person name="Kautsar S.A."/>
            <person name="Yang D."/>
            <person name="Bader C.D."/>
            <person name="Teijaro C.N."/>
            <person name="Fluegel L."/>
            <person name="Davis C.M."/>
            <person name="Simpson J.R."/>
            <person name="Lauterbach L."/>
            <person name="Steele A.D."/>
            <person name="Gui C."/>
            <person name="Meng S."/>
            <person name="Li G."/>
            <person name="Viehrig K."/>
            <person name="Ye F."/>
            <person name="Su P."/>
            <person name="Kiefer A.F."/>
            <person name="Nichols A."/>
            <person name="Cepeda A.J."/>
            <person name="Yan W."/>
            <person name="Fan B."/>
            <person name="Jiang Y."/>
            <person name="Adhikari A."/>
            <person name="Zheng C.-J."/>
            <person name="Schuster L."/>
            <person name="Cowan T.M."/>
            <person name="Smanski M.J."/>
            <person name="Chevrette M.G."/>
            <person name="De Carvalho L.P.S."/>
            <person name="Shen B."/>
        </authorList>
    </citation>
    <scope>NUCLEOTIDE SEQUENCE [LARGE SCALE GENOMIC DNA]</scope>
    <source>
        <strain evidence="1 2">NPDC048946</strain>
    </source>
</reference>
<name>A0ABV3DTE9_9ACTN</name>
<keyword evidence="2" id="KW-1185">Reference proteome</keyword>
<evidence type="ECO:0000313" key="2">
    <source>
        <dbReference type="Proteomes" id="UP001551482"/>
    </source>
</evidence>
<dbReference type="EMBL" id="JBEZFP010000150">
    <property type="protein sequence ID" value="MEU8139030.1"/>
    <property type="molecule type" value="Genomic_DNA"/>
</dbReference>
<evidence type="ECO:0000313" key="1">
    <source>
        <dbReference type="EMBL" id="MEU8139030.1"/>
    </source>
</evidence>
<organism evidence="1 2">
    <name type="scientific">Streptodolium elevatio</name>
    <dbReference type="NCBI Taxonomy" id="3157996"/>
    <lineage>
        <taxon>Bacteria</taxon>
        <taxon>Bacillati</taxon>
        <taxon>Actinomycetota</taxon>
        <taxon>Actinomycetes</taxon>
        <taxon>Kitasatosporales</taxon>
        <taxon>Streptomycetaceae</taxon>
        <taxon>Streptodolium</taxon>
    </lineage>
</organism>
<proteinExistence type="predicted"/>
<dbReference type="RefSeq" id="WP_358362865.1">
    <property type="nucleotide sequence ID" value="NZ_JBEZFP010000150.1"/>
</dbReference>
<comment type="caution">
    <text evidence="1">The sequence shown here is derived from an EMBL/GenBank/DDBJ whole genome shotgun (WGS) entry which is preliminary data.</text>
</comment>
<protein>
    <submittedName>
        <fullName evidence="1">Uncharacterized protein</fullName>
    </submittedName>
</protein>
<dbReference type="Proteomes" id="UP001551482">
    <property type="component" value="Unassembled WGS sequence"/>
</dbReference>
<sequence length="107" mass="11552">MIPTVRDMEAVHHGIAVAAPGDDDHTHGFLALGHHSPRRVLAAFLALDKSTYGELPAAARLGPLLPEIRHAWGVFTAGTEEDNHVWTYRPLAEHIPGAVPVTVLDLV</sequence>